<evidence type="ECO:0000256" key="2">
    <source>
        <dbReference type="SAM" id="SignalP"/>
    </source>
</evidence>
<feature type="chain" id="PRO_5010322425" evidence="2">
    <location>
        <begin position="21"/>
        <end position="487"/>
    </location>
</feature>
<dbReference type="Gene3D" id="2.40.10.10">
    <property type="entry name" value="Trypsin-like serine proteases"/>
    <property type="match status" value="2"/>
</dbReference>
<gene>
    <name evidence="3" type="ORF">SAMN04489707_104418</name>
</gene>
<organism evidence="3 4">
    <name type="scientific">Paenacidovorax caeni</name>
    <dbReference type="NCBI Taxonomy" id="343013"/>
    <lineage>
        <taxon>Bacteria</taxon>
        <taxon>Pseudomonadati</taxon>
        <taxon>Pseudomonadota</taxon>
        <taxon>Betaproteobacteria</taxon>
        <taxon>Burkholderiales</taxon>
        <taxon>Comamonadaceae</taxon>
        <taxon>Paenacidovorax</taxon>
    </lineage>
</organism>
<protein>
    <submittedName>
        <fullName evidence="3">Trypsin-like peptidase domain-containing protein</fullName>
    </submittedName>
</protein>
<keyword evidence="2" id="KW-0732">Signal</keyword>
<dbReference type="PANTHER" id="PTHR36234:SF5">
    <property type="entry name" value="LYSYL ENDOPEPTIDASE"/>
    <property type="match status" value="1"/>
</dbReference>
<evidence type="ECO:0000313" key="4">
    <source>
        <dbReference type="Proteomes" id="UP000183656"/>
    </source>
</evidence>
<feature type="region of interest" description="Disordered" evidence="1">
    <location>
        <begin position="25"/>
        <end position="54"/>
    </location>
</feature>
<accession>A0A1I7KBC6</accession>
<dbReference type="InterPro" id="IPR009003">
    <property type="entry name" value="Peptidase_S1_PA"/>
</dbReference>
<dbReference type="STRING" id="343013.SAMN04489707_104418"/>
<feature type="signal peptide" evidence="2">
    <location>
        <begin position="1"/>
        <end position="20"/>
    </location>
</feature>
<dbReference type="InterPro" id="IPR043504">
    <property type="entry name" value="Peptidase_S1_PA_chymotrypsin"/>
</dbReference>
<evidence type="ECO:0000313" key="3">
    <source>
        <dbReference type="EMBL" id="SFU94721.1"/>
    </source>
</evidence>
<sequence>MRSSTAARILGGACLPLILAACGGGSSDSPAPTPTPPGTVDRIEPYDPSAGKAAAATEPASVQSVAQSARTVALAPLAAPKSAPAALKSGQPLEIGQARDVAATASPTATAALLQWQPTAQGTQVAALRFVSPGAYGVRLGVWVQALPAGAVLRSYGAGGAATQISAAQLQAMAQRNAEGGASDAEAHTWWSPDFAAPETTLEIEIPAGTDPAAVRIAVPRLSHYTIDAAHWESAAATTKAAGDAGACNRDAICTPEYLDQSRAVARMSFTRSNGKSYWCTGTLMNDARNSGTPHFLTANHCISTQSEATSLLTDWFYRASACGTPTTDPAARRLTGGATLLSANANTDVSFLRLNDAPPAGAVYAGSYFGTPAATGTPLVAVHHPVGDRQKISLGTLSSYQNCPNGGDLCQTSAPADANFIRLSWQQGVVEQGSSGSAAFLTLQGKRYVVGQLFRGSSSCDNPQGTDDYGRFDVSYRSALSKWLNP</sequence>
<dbReference type="EMBL" id="FPBX01000044">
    <property type="protein sequence ID" value="SFU94721.1"/>
    <property type="molecule type" value="Genomic_DNA"/>
</dbReference>
<dbReference type="SUPFAM" id="SSF50494">
    <property type="entry name" value="Trypsin-like serine proteases"/>
    <property type="match status" value="1"/>
</dbReference>
<dbReference type="Proteomes" id="UP000183656">
    <property type="component" value="Unassembled WGS sequence"/>
</dbReference>
<reference evidence="3 4" key="1">
    <citation type="submission" date="2016-10" db="EMBL/GenBank/DDBJ databases">
        <authorList>
            <person name="de Groot N.N."/>
        </authorList>
    </citation>
    <scope>NUCLEOTIDE SEQUENCE [LARGE SCALE GENOMIC DNA]</scope>
    <source>
        <strain evidence="3 4">R-24608</strain>
    </source>
</reference>
<name>A0A1I7KBC6_9BURK</name>
<dbReference type="PROSITE" id="PS51257">
    <property type="entry name" value="PROKAR_LIPOPROTEIN"/>
    <property type="match status" value="1"/>
</dbReference>
<dbReference type="AlphaFoldDB" id="A0A1I7KBC6"/>
<dbReference type="PANTHER" id="PTHR36234">
    <property type="entry name" value="LYSYL ENDOPEPTIDASE"/>
    <property type="match status" value="1"/>
</dbReference>
<dbReference type="RefSeq" id="WP_054257590.1">
    <property type="nucleotide sequence ID" value="NZ_CYIG01000046.1"/>
</dbReference>
<dbReference type="OrthoDB" id="5619888at2"/>
<keyword evidence="4" id="KW-1185">Reference proteome</keyword>
<proteinExistence type="predicted"/>
<evidence type="ECO:0000256" key="1">
    <source>
        <dbReference type="SAM" id="MobiDB-lite"/>
    </source>
</evidence>
<dbReference type="Pfam" id="PF13365">
    <property type="entry name" value="Trypsin_2"/>
    <property type="match status" value="1"/>
</dbReference>